<accession>A0A1H0HX34</accession>
<name>A0A1H0HX34_9BACI</name>
<evidence type="ECO:0000256" key="1">
    <source>
        <dbReference type="ARBA" id="ARBA00009209"/>
    </source>
</evidence>
<dbReference type="Proteomes" id="UP000198778">
    <property type="component" value="Unassembled WGS sequence"/>
</dbReference>
<organism evidence="5 6">
    <name type="scientific">Alkalicoccus daliensis</name>
    <dbReference type="NCBI Taxonomy" id="745820"/>
    <lineage>
        <taxon>Bacteria</taxon>
        <taxon>Bacillati</taxon>
        <taxon>Bacillota</taxon>
        <taxon>Bacilli</taxon>
        <taxon>Bacillales</taxon>
        <taxon>Bacillaceae</taxon>
        <taxon>Alkalicoccus</taxon>
    </lineage>
</organism>
<reference evidence="6" key="1">
    <citation type="submission" date="2016-10" db="EMBL/GenBank/DDBJ databases">
        <authorList>
            <person name="Varghese N."/>
            <person name="Submissions S."/>
        </authorList>
    </citation>
    <scope>NUCLEOTIDE SEQUENCE [LARGE SCALE GENOMIC DNA]</scope>
    <source>
        <strain evidence="6">CGMCC 1.10369</strain>
    </source>
</reference>
<feature type="signal peptide" evidence="4">
    <location>
        <begin position="1"/>
        <end position="25"/>
    </location>
</feature>
<keyword evidence="3" id="KW-0326">Glycosidase</keyword>
<dbReference type="EMBL" id="FNIL01000009">
    <property type="protein sequence ID" value="SDO23725.1"/>
    <property type="molecule type" value="Genomic_DNA"/>
</dbReference>
<keyword evidence="4" id="KW-0732">Signal</keyword>
<dbReference type="GO" id="GO:0005975">
    <property type="term" value="P:carbohydrate metabolic process"/>
    <property type="evidence" value="ECO:0007669"/>
    <property type="project" value="InterPro"/>
</dbReference>
<evidence type="ECO:0000256" key="2">
    <source>
        <dbReference type="ARBA" id="ARBA00022801"/>
    </source>
</evidence>
<feature type="chain" id="PRO_5011438692" evidence="4">
    <location>
        <begin position="26"/>
        <end position="368"/>
    </location>
</feature>
<protein>
    <submittedName>
        <fullName evidence="5">Glycosyl hydrolases family 8</fullName>
    </submittedName>
</protein>
<dbReference type="OrthoDB" id="1779554at2"/>
<sequence length="368" mass="42069">MSYLLFGLLLLAGVLVIMFTLNSQASEETALSTPATETFINTWLRNDNDTLATYIKPGEELDEDLVKGREALAETLGLWMEYALEKEDETMFKEAYDQLHEYFLENDGFINWKITEEGESRISSNALIDDIRIAAALTYADAKWVDGAYLQTAEKISNYLNQHNVREGIFTDFYERKDKYASSVITLSYIDETSLNLLVQKAGLNHTAAENTIKVLREAPIENSFYPKSYNVEEKEYVFDDEINIVDQAITAYHQGAAGERSDSLLSFIKEEMAERGAVHGIYERETEAPLVDYESPAIYAYLIMYSLRIDEEGLAEEIYHRMKEFQVSKRRSDYYGGYGVTDQDTHIFDNINPLIAEEKMNTVSAEK</sequence>
<evidence type="ECO:0000313" key="5">
    <source>
        <dbReference type="EMBL" id="SDO23725.1"/>
    </source>
</evidence>
<evidence type="ECO:0000256" key="3">
    <source>
        <dbReference type="ARBA" id="ARBA00023295"/>
    </source>
</evidence>
<dbReference type="Pfam" id="PF01270">
    <property type="entry name" value="Glyco_hydro_8"/>
    <property type="match status" value="1"/>
</dbReference>
<gene>
    <name evidence="5" type="ORF">SAMN04488053_10981</name>
</gene>
<dbReference type="InterPro" id="IPR012341">
    <property type="entry name" value="6hp_glycosidase-like_sf"/>
</dbReference>
<dbReference type="InterPro" id="IPR008928">
    <property type="entry name" value="6-hairpin_glycosidase_sf"/>
</dbReference>
<dbReference type="STRING" id="745820.SAMN04488053_10981"/>
<proteinExistence type="inferred from homology"/>
<evidence type="ECO:0000313" key="6">
    <source>
        <dbReference type="Proteomes" id="UP000198778"/>
    </source>
</evidence>
<dbReference type="SUPFAM" id="SSF48208">
    <property type="entry name" value="Six-hairpin glycosidases"/>
    <property type="match status" value="1"/>
</dbReference>
<keyword evidence="6" id="KW-1185">Reference proteome</keyword>
<evidence type="ECO:0000256" key="4">
    <source>
        <dbReference type="SAM" id="SignalP"/>
    </source>
</evidence>
<dbReference type="GO" id="GO:0004553">
    <property type="term" value="F:hydrolase activity, hydrolyzing O-glycosyl compounds"/>
    <property type="evidence" value="ECO:0007669"/>
    <property type="project" value="InterPro"/>
</dbReference>
<dbReference type="RefSeq" id="WP_139148957.1">
    <property type="nucleotide sequence ID" value="NZ_FNIL01000009.1"/>
</dbReference>
<dbReference type="InterPro" id="IPR002037">
    <property type="entry name" value="Glyco_hydro_8"/>
</dbReference>
<dbReference type="Gene3D" id="1.50.10.10">
    <property type="match status" value="1"/>
</dbReference>
<comment type="similarity">
    <text evidence="1">Belongs to the glycosyl hydrolase 8 (cellulase D) family.</text>
</comment>
<dbReference type="AlphaFoldDB" id="A0A1H0HX34"/>
<keyword evidence="2 5" id="KW-0378">Hydrolase</keyword>